<keyword evidence="11" id="KW-1185">Reference proteome</keyword>
<feature type="transmembrane region" description="Helical" evidence="9">
    <location>
        <begin position="32"/>
        <end position="51"/>
    </location>
</feature>
<keyword evidence="9" id="KW-0472">Membrane</keyword>
<dbReference type="CDD" id="cd11061">
    <property type="entry name" value="CYP67-like"/>
    <property type="match status" value="1"/>
</dbReference>
<evidence type="ECO:0000256" key="9">
    <source>
        <dbReference type="SAM" id="Phobius"/>
    </source>
</evidence>
<dbReference type="Pfam" id="PF00067">
    <property type="entry name" value="p450"/>
    <property type="match status" value="1"/>
</dbReference>
<dbReference type="GO" id="GO:0020037">
    <property type="term" value="F:heme binding"/>
    <property type="evidence" value="ECO:0007669"/>
    <property type="project" value="InterPro"/>
</dbReference>
<dbReference type="Gene3D" id="1.10.630.10">
    <property type="entry name" value="Cytochrome P450"/>
    <property type="match status" value="1"/>
</dbReference>
<feature type="transmembrane region" description="Helical" evidence="9">
    <location>
        <begin position="7"/>
        <end position="26"/>
    </location>
</feature>
<keyword evidence="5" id="KW-0560">Oxidoreductase</keyword>
<evidence type="ECO:0000313" key="11">
    <source>
        <dbReference type="Proteomes" id="UP001369815"/>
    </source>
</evidence>
<accession>A0AAX6MYU1</accession>
<gene>
    <name evidence="10" type="ORF">Daesc_000145</name>
</gene>
<dbReference type="PANTHER" id="PTHR24305:SF187">
    <property type="entry name" value="P450, PUTATIVE (EUROFUNG)-RELATED"/>
    <property type="match status" value="1"/>
</dbReference>
<keyword evidence="7" id="KW-0503">Monooxygenase</keyword>
<comment type="similarity">
    <text evidence="2">Belongs to the cytochrome P450 family.</text>
</comment>
<feature type="transmembrane region" description="Helical" evidence="9">
    <location>
        <begin position="63"/>
        <end position="84"/>
    </location>
</feature>
<keyword evidence="4 8" id="KW-0479">Metal-binding</keyword>
<comment type="caution">
    <text evidence="10">The sequence shown here is derived from an EMBL/GenBank/DDBJ whole genome shotgun (WGS) entry which is preliminary data.</text>
</comment>
<dbReference type="InterPro" id="IPR002401">
    <property type="entry name" value="Cyt_P450_E_grp-I"/>
</dbReference>
<organism evidence="10 11">
    <name type="scientific">Daldinia eschscholtzii</name>
    <dbReference type="NCBI Taxonomy" id="292717"/>
    <lineage>
        <taxon>Eukaryota</taxon>
        <taxon>Fungi</taxon>
        <taxon>Dikarya</taxon>
        <taxon>Ascomycota</taxon>
        <taxon>Pezizomycotina</taxon>
        <taxon>Sordariomycetes</taxon>
        <taxon>Xylariomycetidae</taxon>
        <taxon>Xylariales</taxon>
        <taxon>Hypoxylaceae</taxon>
        <taxon>Daldinia</taxon>
    </lineage>
</organism>
<evidence type="ECO:0000313" key="10">
    <source>
        <dbReference type="EMBL" id="KAK6957361.1"/>
    </source>
</evidence>
<dbReference type="GO" id="GO:0004497">
    <property type="term" value="F:monooxygenase activity"/>
    <property type="evidence" value="ECO:0007669"/>
    <property type="project" value="UniProtKB-KW"/>
</dbReference>
<keyword evidence="6 8" id="KW-0408">Iron</keyword>
<dbReference type="Proteomes" id="UP001369815">
    <property type="component" value="Unassembled WGS sequence"/>
</dbReference>
<protein>
    <recommendedName>
        <fullName evidence="12">Cytochrome P450</fullName>
    </recommendedName>
</protein>
<dbReference type="EMBL" id="JBANMG010000001">
    <property type="protein sequence ID" value="KAK6957361.1"/>
    <property type="molecule type" value="Genomic_DNA"/>
</dbReference>
<feature type="binding site" description="axial binding residue" evidence="8">
    <location>
        <position position="485"/>
    </location>
    <ligand>
        <name>heme</name>
        <dbReference type="ChEBI" id="CHEBI:30413"/>
    </ligand>
    <ligandPart>
        <name>Fe</name>
        <dbReference type="ChEBI" id="CHEBI:18248"/>
    </ligandPart>
</feature>
<sequence length="545" mass="62853">MLSPTTGYACLGAAALGVFSHFAIFIRGEWHMQAPTLFTLYSSLAFVIFFVEQQLGADIKTSFQIASLIVSSYATALFTSIVIYRKYFHRLRHFPGPWLAGATKFWHVWQCRTGKNFLVIEELRKKYGPVIRTGPEEITFVDAAVPPAVDGPRNKCTKAVWYDFLLPELAVNTTRDIKEHDARRRVWDRGFTNKALAIYEERVVEYAETLAAQIEKLSLEDSPVNVSDWFYWFTFDVMGEFAFARSFGMLKDKRWHFAVRLLRRAMSLLGPFSPVPWIAQIAFYIIPWMYIVRDWLSMMQWCKDRMGERIARKVERPDVSHWLIEASLEKGSLEADREWLNGDAITIIIAGSDTIAPTLVFAFYELARSPWHQDILLSELKDVDIYDKSQLQNCNHLTALINETLRLYPPVPTGGYRQSPPTGMTINDVYIPGNVTIVAPRYSLARLDSSYEEPEQFIPERWTTRPEMVKDARGFAPFSQGRFNCIGKNLAMTEMRFVIALLVKKFKVEFWGNEKGEKLFADLRDQFTAAPGRLELRFRLREQCS</sequence>
<reference evidence="10 11" key="1">
    <citation type="journal article" date="2024" name="Front Chem Biol">
        <title>Unveiling the potential of Daldinia eschscholtzii MFLUCC 19-0629 through bioactivity and bioinformatics studies for enhanced sustainable agriculture production.</title>
        <authorList>
            <person name="Brooks S."/>
            <person name="Weaver J.A."/>
            <person name="Klomchit A."/>
            <person name="Alharthi S.A."/>
            <person name="Onlamun T."/>
            <person name="Nurani R."/>
            <person name="Vong T.K."/>
            <person name="Alberti F."/>
            <person name="Greco C."/>
        </authorList>
    </citation>
    <scope>NUCLEOTIDE SEQUENCE [LARGE SCALE GENOMIC DNA]</scope>
    <source>
        <strain evidence="10">MFLUCC 19-0629</strain>
    </source>
</reference>
<keyword evidence="9" id="KW-0812">Transmembrane</keyword>
<keyword evidence="9" id="KW-1133">Transmembrane helix</keyword>
<evidence type="ECO:0000256" key="8">
    <source>
        <dbReference type="PIRSR" id="PIRSR602401-1"/>
    </source>
</evidence>
<keyword evidence="3 8" id="KW-0349">Heme</keyword>
<dbReference type="PRINTS" id="PR00385">
    <property type="entry name" value="P450"/>
</dbReference>
<dbReference type="GO" id="GO:0005506">
    <property type="term" value="F:iron ion binding"/>
    <property type="evidence" value="ECO:0007669"/>
    <property type="project" value="InterPro"/>
</dbReference>
<comment type="cofactor">
    <cofactor evidence="1 8">
        <name>heme</name>
        <dbReference type="ChEBI" id="CHEBI:30413"/>
    </cofactor>
</comment>
<dbReference type="InterPro" id="IPR050121">
    <property type="entry name" value="Cytochrome_P450_monoxygenase"/>
</dbReference>
<dbReference type="InterPro" id="IPR001128">
    <property type="entry name" value="Cyt_P450"/>
</dbReference>
<feature type="transmembrane region" description="Helical" evidence="9">
    <location>
        <begin position="268"/>
        <end position="291"/>
    </location>
</feature>
<evidence type="ECO:0000256" key="4">
    <source>
        <dbReference type="ARBA" id="ARBA00022723"/>
    </source>
</evidence>
<evidence type="ECO:0000256" key="6">
    <source>
        <dbReference type="ARBA" id="ARBA00023004"/>
    </source>
</evidence>
<dbReference type="PRINTS" id="PR00463">
    <property type="entry name" value="EP450I"/>
</dbReference>
<dbReference type="AlphaFoldDB" id="A0AAX6MYU1"/>
<proteinExistence type="inferred from homology"/>
<evidence type="ECO:0000256" key="2">
    <source>
        <dbReference type="ARBA" id="ARBA00010617"/>
    </source>
</evidence>
<dbReference type="InterPro" id="IPR036396">
    <property type="entry name" value="Cyt_P450_sf"/>
</dbReference>
<evidence type="ECO:0000256" key="7">
    <source>
        <dbReference type="ARBA" id="ARBA00023033"/>
    </source>
</evidence>
<name>A0AAX6MYU1_9PEZI</name>
<evidence type="ECO:0000256" key="5">
    <source>
        <dbReference type="ARBA" id="ARBA00023002"/>
    </source>
</evidence>
<dbReference type="PANTHER" id="PTHR24305">
    <property type="entry name" value="CYTOCHROME P450"/>
    <property type="match status" value="1"/>
</dbReference>
<evidence type="ECO:0008006" key="12">
    <source>
        <dbReference type="Google" id="ProtNLM"/>
    </source>
</evidence>
<evidence type="ECO:0000256" key="3">
    <source>
        <dbReference type="ARBA" id="ARBA00022617"/>
    </source>
</evidence>
<dbReference type="SUPFAM" id="SSF48264">
    <property type="entry name" value="Cytochrome P450"/>
    <property type="match status" value="1"/>
</dbReference>
<evidence type="ECO:0000256" key="1">
    <source>
        <dbReference type="ARBA" id="ARBA00001971"/>
    </source>
</evidence>
<dbReference type="GO" id="GO:0016705">
    <property type="term" value="F:oxidoreductase activity, acting on paired donors, with incorporation or reduction of molecular oxygen"/>
    <property type="evidence" value="ECO:0007669"/>
    <property type="project" value="InterPro"/>
</dbReference>